<dbReference type="Proteomes" id="UP001454036">
    <property type="component" value="Unassembled WGS sequence"/>
</dbReference>
<evidence type="ECO:0000313" key="2">
    <source>
        <dbReference type="EMBL" id="GAA0156755.1"/>
    </source>
</evidence>
<sequence length="118" mass="12801">MQQQDDSITHILGKIVDQEHITRATEAVLKQVEAPRASKMGDGTFHPSSHNASSSSPGPTRNTVETAITSADGMIPAAQLKEEILGAIKGHEDWEAPSYTYVKPYSSSTDQLKMTKGY</sequence>
<dbReference type="AlphaFoldDB" id="A0AAV3Q2B1"/>
<keyword evidence="3" id="KW-1185">Reference proteome</keyword>
<dbReference type="EMBL" id="BAABME010002940">
    <property type="protein sequence ID" value="GAA0156755.1"/>
    <property type="molecule type" value="Genomic_DNA"/>
</dbReference>
<gene>
    <name evidence="2" type="ORF">LIER_14169</name>
</gene>
<name>A0AAV3Q2B1_LITER</name>
<comment type="caution">
    <text evidence="2">The sequence shown here is derived from an EMBL/GenBank/DDBJ whole genome shotgun (WGS) entry which is preliminary data.</text>
</comment>
<reference evidence="2 3" key="1">
    <citation type="submission" date="2024-01" db="EMBL/GenBank/DDBJ databases">
        <title>The complete chloroplast genome sequence of Lithospermum erythrorhizon: insights into the phylogenetic relationship among Boraginaceae species and the maternal lineages of purple gromwells.</title>
        <authorList>
            <person name="Okada T."/>
            <person name="Watanabe K."/>
        </authorList>
    </citation>
    <scope>NUCLEOTIDE SEQUENCE [LARGE SCALE GENOMIC DNA]</scope>
</reference>
<feature type="compositionally biased region" description="Low complexity" evidence="1">
    <location>
        <begin position="46"/>
        <end position="57"/>
    </location>
</feature>
<proteinExistence type="predicted"/>
<accession>A0AAV3Q2B1</accession>
<feature type="region of interest" description="Disordered" evidence="1">
    <location>
        <begin position="32"/>
        <end position="64"/>
    </location>
</feature>
<protein>
    <submittedName>
        <fullName evidence="2">Uncharacterized protein</fullName>
    </submittedName>
</protein>
<evidence type="ECO:0000313" key="3">
    <source>
        <dbReference type="Proteomes" id="UP001454036"/>
    </source>
</evidence>
<evidence type="ECO:0000256" key="1">
    <source>
        <dbReference type="SAM" id="MobiDB-lite"/>
    </source>
</evidence>
<organism evidence="2 3">
    <name type="scientific">Lithospermum erythrorhizon</name>
    <name type="common">Purple gromwell</name>
    <name type="synonym">Lithospermum officinale var. erythrorhizon</name>
    <dbReference type="NCBI Taxonomy" id="34254"/>
    <lineage>
        <taxon>Eukaryota</taxon>
        <taxon>Viridiplantae</taxon>
        <taxon>Streptophyta</taxon>
        <taxon>Embryophyta</taxon>
        <taxon>Tracheophyta</taxon>
        <taxon>Spermatophyta</taxon>
        <taxon>Magnoliopsida</taxon>
        <taxon>eudicotyledons</taxon>
        <taxon>Gunneridae</taxon>
        <taxon>Pentapetalae</taxon>
        <taxon>asterids</taxon>
        <taxon>lamiids</taxon>
        <taxon>Boraginales</taxon>
        <taxon>Boraginaceae</taxon>
        <taxon>Boraginoideae</taxon>
        <taxon>Lithospermeae</taxon>
        <taxon>Lithospermum</taxon>
    </lineage>
</organism>